<dbReference type="FunFam" id="1.20.1070.10:FF:000081">
    <property type="entry name" value="Vomeronasal type-1 receptor"/>
    <property type="match status" value="1"/>
</dbReference>
<dbReference type="PANTHER" id="PTHR24062">
    <property type="entry name" value="VOMERONASAL TYPE-1 RECEPTOR"/>
    <property type="match status" value="1"/>
</dbReference>
<evidence type="ECO:0000256" key="1">
    <source>
        <dbReference type="ARBA" id="ARBA00004651"/>
    </source>
</evidence>
<evidence type="ECO:0000313" key="13">
    <source>
        <dbReference type="Ensembl" id="ENSOANP00000015553.2"/>
    </source>
</evidence>
<keyword evidence="6 11" id="KW-1133">Transmembrane helix</keyword>
<evidence type="ECO:0000256" key="3">
    <source>
        <dbReference type="ARBA" id="ARBA00022475"/>
    </source>
</evidence>
<feature type="transmembrane region" description="Helical" evidence="11">
    <location>
        <begin position="109"/>
        <end position="131"/>
    </location>
</feature>
<organism evidence="13 14">
    <name type="scientific">Ornithorhynchus anatinus</name>
    <name type="common">Duckbill platypus</name>
    <dbReference type="NCBI Taxonomy" id="9258"/>
    <lineage>
        <taxon>Eukaryota</taxon>
        <taxon>Metazoa</taxon>
        <taxon>Chordata</taxon>
        <taxon>Craniata</taxon>
        <taxon>Vertebrata</taxon>
        <taxon>Euteleostomi</taxon>
        <taxon>Mammalia</taxon>
        <taxon>Monotremata</taxon>
        <taxon>Ornithorhynchidae</taxon>
        <taxon>Ornithorhynchus</taxon>
    </lineage>
</organism>
<proteinExistence type="inferred from homology"/>
<keyword evidence="10 11" id="KW-0807">Transducer</keyword>
<evidence type="ECO:0000256" key="10">
    <source>
        <dbReference type="ARBA" id="ARBA00023224"/>
    </source>
</evidence>
<dbReference type="GO" id="GO:0005886">
    <property type="term" value="C:plasma membrane"/>
    <property type="evidence" value="ECO:0000318"/>
    <property type="project" value="GO_Central"/>
</dbReference>
<accession>F6SSK2</accession>
<keyword evidence="9 11" id="KW-0675">Receptor</keyword>
<dbReference type="InterPro" id="IPR004072">
    <property type="entry name" value="Vmron_rcpt_1"/>
</dbReference>
<keyword evidence="14" id="KW-1185">Reference proteome</keyword>
<keyword evidence="4 11" id="KW-0589">Pheromone response</keyword>
<evidence type="ECO:0000256" key="4">
    <source>
        <dbReference type="ARBA" id="ARBA00022507"/>
    </source>
</evidence>
<feature type="transmembrane region" description="Helical" evidence="11">
    <location>
        <begin position="203"/>
        <end position="224"/>
    </location>
</feature>
<evidence type="ECO:0000256" key="8">
    <source>
        <dbReference type="ARBA" id="ARBA00023136"/>
    </source>
</evidence>
<dbReference type="AlphaFoldDB" id="F6SSK2"/>
<dbReference type="InParanoid" id="F6SSK2"/>
<dbReference type="Gene3D" id="1.20.1070.10">
    <property type="entry name" value="Rhodopsin 7-helix transmembrane proteins"/>
    <property type="match status" value="1"/>
</dbReference>
<evidence type="ECO:0000256" key="7">
    <source>
        <dbReference type="ARBA" id="ARBA00023040"/>
    </source>
</evidence>
<dbReference type="SUPFAM" id="SSF81321">
    <property type="entry name" value="Family A G protein-coupled receptor-like"/>
    <property type="match status" value="1"/>
</dbReference>
<reference evidence="13 14" key="1">
    <citation type="journal article" date="2008" name="Nature">
        <title>Genome analysis of the platypus reveals unique signatures of evolution.</title>
        <authorList>
            <person name="Warren W.C."/>
            <person name="Hillier L.W."/>
            <person name="Marshall Graves J.A."/>
            <person name="Birney E."/>
            <person name="Ponting C.P."/>
            <person name="Grutzner F."/>
            <person name="Belov K."/>
            <person name="Miller W."/>
            <person name="Clarke L."/>
            <person name="Chinwalla A.T."/>
            <person name="Yang S.P."/>
            <person name="Heger A."/>
            <person name="Locke D.P."/>
            <person name="Miethke P."/>
            <person name="Waters P.D."/>
            <person name="Veyrunes F."/>
            <person name="Fulton L."/>
            <person name="Fulton B."/>
            <person name="Graves T."/>
            <person name="Wallis J."/>
            <person name="Puente X.S."/>
            <person name="Lopez-Otin C."/>
            <person name="Ordonez G.R."/>
            <person name="Eichler E.E."/>
            <person name="Chen L."/>
            <person name="Cheng Z."/>
            <person name="Deakin J.E."/>
            <person name="Alsop A."/>
            <person name="Thompson K."/>
            <person name="Kirby P."/>
            <person name="Papenfuss A.T."/>
            <person name="Wakefield M.J."/>
            <person name="Olender T."/>
            <person name="Lancet D."/>
            <person name="Huttley G.A."/>
            <person name="Smit A.F."/>
            <person name="Pask A."/>
            <person name="Temple-Smith P."/>
            <person name="Batzer M.A."/>
            <person name="Walker J.A."/>
            <person name="Konkel M.K."/>
            <person name="Harris R.S."/>
            <person name="Whittington C.M."/>
            <person name="Wong E.S."/>
            <person name="Gemmell N.J."/>
            <person name="Buschiazzo E."/>
            <person name="Vargas Jentzsch I.M."/>
            <person name="Merkel A."/>
            <person name="Schmitz J."/>
            <person name="Zemann A."/>
            <person name="Churakov G."/>
            <person name="Kriegs J.O."/>
            <person name="Brosius J."/>
            <person name="Murchison E.P."/>
            <person name="Sachidanandam R."/>
            <person name="Smith C."/>
            <person name="Hannon G.J."/>
            <person name="Tsend-Ayush E."/>
            <person name="McMillan D."/>
            <person name="Attenborough R."/>
            <person name="Rens W."/>
            <person name="Ferguson-Smith M."/>
            <person name="Lefevre C.M."/>
            <person name="Sharp J.A."/>
            <person name="Nicholas K.R."/>
            <person name="Ray D.A."/>
            <person name="Kube M."/>
            <person name="Reinhardt R."/>
            <person name="Pringle T.H."/>
            <person name="Taylor J."/>
            <person name="Jones R.C."/>
            <person name="Nixon B."/>
            <person name="Dacheux J.L."/>
            <person name="Niwa H."/>
            <person name="Sekita Y."/>
            <person name="Huang X."/>
            <person name="Stark A."/>
            <person name="Kheradpour P."/>
            <person name="Kellis M."/>
            <person name="Flicek P."/>
            <person name="Chen Y."/>
            <person name="Webber C."/>
            <person name="Hardison R."/>
            <person name="Nelson J."/>
            <person name="Hallsworth-Pepin K."/>
            <person name="Delehaunty K."/>
            <person name="Markovic C."/>
            <person name="Minx P."/>
            <person name="Feng Y."/>
            <person name="Kremitzki C."/>
            <person name="Mitreva M."/>
            <person name="Glasscock J."/>
            <person name="Wylie T."/>
            <person name="Wohldmann P."/>
            <person name="Thiru P."/>
            <person name="Nhan M.N."/>
            <person name="Pohl C.S."/>
            <person name="Smith S.M."/>
            <person name="Hou S."/>
            <person name="Nefedov M."/>
            <person name="de Jong P.J."/>
            <person name="Renfree M.B."/>
            <person name="Mardis E.R."/>
            <person name="Wilson R.K."/>
        </authorList>
    </citation>
    <scope>NUCLEOTIDE SEQUENCE [LARGE SCALE GENOMIC DNA]</scope>
    <source>
        <strain evidence="13 14">Glennie</strain>
    </source>
</reference>
<feature type="transmembrane region" description="Helical" evidence="11">
    <location>
        <begin position="21"/>
        <end position="47"/>
    </location>
</feature>
<dbReference type="Proteomes" id="UP000002279">
    <property type="component" value="Chromosome X5"/>
</dbReference>
<reference evidence="13" key="3">
    <citation type="submission" date="2025-09" db="UniProtKB">
        <authorList>
            <consortium name="Ensembl"/>
        </authorList>
    </citation>
    <scope>IDENTIFICATION</scope>
    <source>
        <strain evidence="13">Glennie</strain>
    </source>
</reference>
<keyword evidence="7 11" id="KW-0297">G-protein coupled receptor</keyword>
<protein>
    <recommendedName>
        <fullName evidence="11">Vomeronasal type-1 receptor</fullName>
    </recommendedName>
</protein>
<evidence type="ECO:0000313" key="14">
    <source>
        <dbReference type="Proteomes" id="UP000002279"/>
    </source>
</evidence>
<comment type="subcellular location">
    <subcellularLocation>
        <location evidence="1 11">Cell membrane</location>
        <topology evidence="1 11">Multi-pass membrane protein</topology>
    </subcellularLocation>
</comment>
<keyword evidence="3 11" id="KW-1003">Cell membrane</keyword>
<feature type="region of interest" description="Disordered" evidence="12">
    <location>
        <begin position="234"/>
        <end position="272"/>
    </location>
</feature>
<evidence type="ECO:0000256" key="12">
    <source>
        <dbReference type="SAM" id="MobiDB-lite"/>
    </source>
</evidence>
<dbReference type="GO" id="GO:0005550">
    <property type="term" value="F:pheromone binding"/>
    <property type="evidence" value="ECO:0000318"/>
    <property type="project" value="GO_Central"/>
</dbReference>
<dbReference type="GO" id="GO:0016503">
    <property type="term" value="F:pheromone receptor activity"/>
    <property type="evidence" value="ECO:0007669"/>
    <property type="project" value="InterPro"/>
</dbReference>
<dbReference type="OMA" id="TETMSAW"/>
<feature type="transmembrane region" description="Helical" evidence="11">
    <location>
        <begin position="67"/>
        <end position="88"/>
    </location>
</feature>
<reference evidence="13" key="2">
    <citation type="submission" date="2025-08" db="UniProtKB">
        <authorList>
            <consortium name="Ensembl"/>
        </authorList>
    </citation>
    <scope>IDENTIFICATION</scope>
    <source>
        <strain evidence="13">Glennie</strain>
    </source>
</reference>
<evidence type="ECO:0000256" key="9">
    <source>
        <dbReference type="ARBA" id="ARBA00023170"/>
    </source>
</evidence>
<keyword evidence="5 11" id="KW-0812">Transmembrane</keyword>
<feature type="compositionally biased region" description="Low complexity" evidence="12">
    <location>
        <begin position="234"/>
        <end position="253"/>
    </location>
</feature>
<sequence>RLFLFKLLRGKKSSMTMNATELSFGILLLLQLTIGILVNVFLLLFYVHLGSTTYRLNSPDLILAQLSLANTIILLTFGITETMSAWGLRKFLDDMGCKILLYVYRASRGLAICSTCLLSFFQAITICPSTSCWAGVKAELPKCIIPSCVLSWILNLLMEFDIVMNLTSPQNSSDVRIILDLKYCTKVSVSEETPLIISIVHTFWALFFVGLMMVDSSYMVFVLLRHHQLVQHLHGPGHSPRPSSAPSRSWPLPQGDARGPRGQESHCPGDPL</sequence>
<comment type="similarity">
    <text evidence="2 11">Belongs to the G-protein coupled receptor 1 family.</text>
</comment>
<dbReference type="HOGENOM" id="CLU_058641_3_0_1"/>
<evidence type="ECO:0000256" key="6">
    <source>
        <dbReference type="ARBA" id="ARBA00022989"/>
    </source>
</evidence>
<evidence type="ECO:0000256" key="11">
    <source>
        <dbReference type="RuleBase" id="RU364061"/>
    </source>
</evidence>
<comment type="caution">
    <text evidence="11">Lacks conserved residue(s) required for the propagation of feature annotation.</text>
</comment>
<dbReference type="GeneTree" id="ENSGT01030000234553"/>
<name>F6SSK2_ORNAN</name>
<dbReference type="GO" id="GO:0019236">
    <property type="term" value="P:response to pheromone"/>
    <property type="evidence" value="ECO:0007669"/>
    <property type="project" value="UniProtKB-KW"/>
</dbReference>
<keyword evidence="8 11" id="KW-0472">Membrane</keyword>
<dbReference type="Pfam" id="PF03402">
    <property type="entry name" value="V1R"/>
    <property type="match status" value="1"/>
</dbReference>
<evidence type="ECO:0000256" key="5">
    <source>
        <dbReference type="ARBA" id="ARBA00022692"/>
    </source>
</evidence>
<evidence type="ECO:0000256" key="2">
    <source>
        <dbReference type="ARBA" id="ARBA00010663"/>
    </source>
</evidence>
<dbReference type="Ensembl" id="ENSOANT00000015556.2">
    <property type="protein sequence ID" value="ENSOANP00000015553.2"/>
    <property type="gene ID" value="ENSOANG00000009806.2"/>
</dbReference>